<evidence type="ECO:0000256" key="14">
    <source>
        <dbReference type="ARBA" id="ARBA00049466"/>
    </source>
</evidence>
<keyword evidence="9" id="KW-0547">Nucleotide-binding</keyword>
<dbReference type="GO" id="GO:0051539">
    <property type="term" value="F:4 iron, 4 sulfur cluster binding"/>
    <property type="evidence" value="ECO:0007669"/>
    <property type="project" value="UniProtKB-KW"/>
</dbReference>
<name>A0A8J4CWE3_9CHLO</name>
<reference evidence="18" key="1">
    <citation type="journal article" date="2021" name="Proc. Natl. Acad. Sci. U.S.A.">
        <title>Three genomes in the algal genus Volvox reveal the fate of a haploid sex-determining region after a transition to homothallism.</title>
        <authorList>
            <person name="Yamamoto K."/>
            <person name="Hamaji T."/>
            <person name="Kawai-Toyooka H."/>
            <person name="Matsuzaki R."/>
            <person name="Takahashi F."/>
            <person name="Nishimura Y."/>
            <person name="Kawachi M."/>
            <person name="Noguchi H."/>
            <person name="Minakuchi Y."/>
            <person name="Umen J.G."/>
            <person name="Toyoda A."/>
            <person name="Nozaki H."/>
        </authorList>
    </citation>
    <scope>NUCLEOTIDE SEQUENCE</scope>
    <source>
        <strain evidence="19">NIES-3785</strain>
        <strain evidence="18">NIES-3786</strain>
    </source>
</reference>
<comment type="pathway">
    <text evidence="2">tRNA modification; wybutosine-tRNA(Phe) biosynthesis.</text>
</comment>
<dbReference type="PROSITE" id="PS51918">
    <property type="entry name" value="RADICAL_SAM"/>
    <property type="match status" value="1"/>
</dbReference>
<dbReference type="GO" id="GO:0102521">
    <property type="term" value="F:tRNA-4-demethylwyosine synthase activity"/>
    <property type="evidence" value="ECO:0007669"/>
    <property type="project" value="UniProtKB-EC"/>
</dbReference>
<proteinExistence type="inferred from homology"/>
<dbReference type="InterPro" id="IPR029039">
    <property type="entry name" value="Flavoprotein-like_sf"/>
</dbReference>
<dbReference type="SFLD" id="SFLDG01071">
    <property type="entry name" value="tRNA_wybutosine-synthesizing"/>
    <property type="match status" value="1"/>
</dbReference>
<comment type="cofactor">
    <cofactor evidence="1">
        <name>[4Fe-4S] cluster</name>
        <dbReference type="ChEBI" id="CHEBI:49883"/>
    </cofactor>
</comment>
<keyword evidence="11" id="KW-0411">Iron-sulfur</keyword>
<dbReference type="Pfam" id="PF08608">
    <property type="entry name" value="Wyosine_form"/>
    <property type="match status" value="1"/>
</dbReference>
<dbReference type="PANTHER" id="PTHR13930:SF0">
    <property type="entry name" value="S-ADENOSYL-L-METHIONINE-DEPENDENT TRNA 4-DEMETHYLWYOSINE SYNTHASE TYW1-RELATED"/>
    <property type="match status" value="1"/>
</dbReference>
<dbReference type="PROSITE" id="PS50902">
    <property type="entry name" value="FLAVODOXIN_LIKE"/>
    <property type="match status" value="1"/>
</dbReference>
<dbReference type="GO" id="GO:0031591">
    <property type="term" value="P:wybutosine biosynthetic process"/>
    <property type="evidence" value="ECO:0007669"/>
    <property type="project" value="TreeGrafter"/>
</dbReference>
<evidence type="ECO:0000256" key="7">
    <source>
        <dbReference type="ARBA" id="ARBA00022694"/>
    </source>
</evidence>
<dbReference type="CDD" id="cd01335">
    <property type="entry name" value="Radical_SAM"/>
    <property type="match status" value="1"/>
</dbReference>
<feature type="region of interest" description="Disordered" evidence="15">
    <location>
        <begin position="770"/>
        <end position="792"/>
    </location>
</feature>
<evidence type="ECO:0000256" key="13">
    <source>
        <dbReference type="ARBA" id="ARBA00025368"/>
    </source>
</evidence>
<protein>
    <recommendedName>
        <fullName evidence="4">tRNA 4-demethylwyosine synthase (AdoMet-dependent)</fullName>
        <ecNumber evidence="4">4.1.3.44</ecNumber>
    </recommendedName>
</protein>
<comment type="function">
    <text evidence="13">Probable component of the wybutosine biosynthesis pathway. Wybutosine is a hyper modified guanosine with a tricyclic base found at the 3'-position adjacent to the anticodon of eukaryotic phenylalanine tRNA. Catalyzes the condensation of N-methylguanine with 2 carbon atoms from pyruvate to form the tricyclic 4-demethylwyosine, an intermediate in wybutosine biosynthesis.</text>
</comment>
<sequence length="792" mass="86269">MDLFSYFVLVLKVLWLFGLAKASLNLWRTSRARSTSPKGSPVNLPPCVRERFTSRSISVKSIINFLAQNGYYVQSGATPPVRTTCLNAATQTQNVSAVEGTAAVAAPYMKILYGSTKGTCKQLATQLSELVSEGLLNLSPSVASVTTCGSAKCCRGADAPTAASAVAIPSDMASYEPEQLLSEPADTLVVFVISTYEGGTPPQGAKFFCSWLEDAASDFRLGSAALSHLRFAVWGCGNRLYEEHFNVVARRMDRQLRELGAKRFRPLGLGDEDADLDLRQQFVPWAKVLVERELQRWQQQQQQQPTGPAVKVSANGPAVTTAAPGTGAGATEATPTTEVDAVNPDMEDEEYEEEEEEEEEEGAGSEMDMEDIGGAGPRRGKARTGAGAGAASAASSGPESGPPEMLNPLIRTSLTKQGYKLIGSHSGVKMCRWTKSMLRGRGGCYKHAFYGIESHRCMEATPSLACANKCVFCWRHHSNPVGKTWKWRMDPPDTIVETALDLHTRMVREYSGAPGVKPEAVAEGLQVRHCALSLVGEPIMYPEINALVNQLHSRGISTFLVTNAQFPDRIEQLNPVTQLYVSVDAATPESLKAVDRPLFSDYWDRFTACLSALGSKRQRTVYRLTLVKGWNMAEVQAYASLVDLGRPDFIEIKGVTYCGSGAASSLTMANVPYHADVVEFGQAICAARGGEYALACEHAHSCCILLARVDKFFVDGQWHTWIDYDKFQRLVREGNDFGAEDYMLPTPSWAVFGSEQAGFDPEQMRVRKVRRHPGKSDSAVASVAGEAVDEDS</sequence>
<dbReference type="AlphaFoldDB" id="A0A8J4CWE3"/>
<dbReference type="InterPro" id="IPR034556">
    <property type="entry name" value="tRNA_wybutosine-synthase"/>
</dbReference>
<evidence type="ECO:0000313" key="20">
    <source>
        <dbReference type="Proteomes" id="UP000747110"/>
    </source>
</evidence>
<evidence type="ECO:0000256" key="2">
    <source>
        <dbReference type="ARBA" id="ARBA00004797"/>
    </source>
</evidence>
<comment type="catalytic activity">
    <reaction evidence="14">
        <text>N(1)-methylguanosine(37) in tRNA(Phe) + pyruvate + S-adenosyl-L-methionine = 4-demethylwyosine(37) in tRNA(Phe) + 5'-deoxyadenosine + L-methionine + CO2 + H2O</text>
        <dbReference type="Rhea" id="RHEA:36347"/>
        <dbReference type="Rhea" id="RHEA-COMP:10164"/>
        <dbReference type="Rhea" id="RHEA-COMP:10165"/>
        <dbReference type="ChEBI" id="CHEBI:15361"/>
        <dbReference type="ChEBI" id="CHEBI:15377"/>
        <dbReference type="ChEBI" id="CHEBI:16526"/>
        <dbReference type="ChEBI" id="CHEBI:17319"/>
        <dbReference type="ChEBI" id="CHEBI:57844"/>
        <dbReference type="ChEBI" id="CHEBI:59789"/>
        <dbReference type="ChEBI" id="CHEBI:64315"/>
        <dbReference type="ChEBI" id="CHEBI:73542"/>
        <dbReference type="EC" id="4.1.3.44"/>
    </reaction>
</comment>
<evidence type="ECO:0000256" key="6">
    <source>
        <dbReference type="ARBA" id="ARBA00022691"/>
    </source>
</evidence>
<keyword evidence="5" id="KW-0004">4Fe-4S</keyword>
<evidence type="ECO:0000256" key="15">
    <source>
        <dbReference type="SAM" id="MobiDB-lite"/>
    </source>
</evidence>
<evidence type="ECO:0000313" key="18">
    <source>
        <dbReference type="EMBL" id="GIL86680.1"/>
    </source>
</evidence>
<feature type="region of interest" description="Disordered" evidence="15">
    <location>
        <begin position="299"/>
        <end position="405"/>
    </location>
</feature>
<keyword evidence="7" id="KW-0819">tRNA processing</keyword>
<evidence type="ECO:0000256" key="4">
    <source>
        <dbReference type="ARBA" id="ARBA00012821"/>
    </source>
</evidence>
<dbReference type="PRINTS" id="PR00369">
    <property type="entry name" value="FLAVODOXIN"/>
</dbReference>
<dbReference type="InterPro" id="IPR001094">
    <property type="entry name" value="Flavdoxin-like"/>
</dbReference>
<feature type="domain" description="Radical SAM core" evidence="17">
    <location>
        <begin position="450"/>
        <end position="693"/>
    </location>
</feature>
<evidence type="ECO:0000256" key="8">
    <source>
        <dbReference type="ARBA" id="ARBA00022723"/>
    </source>
</evidence>
<keyword evidence="8" id="KW-0479">Metal-binding</keyword>
<dbReference type="EMBL" id="BNCQ01000024">
    <property type="protein sequence ID" value="GIM07335.1"/>
    <property type="molecule type" value="Genomic_DNA"/>
</dbReference>
<accession>A0A8J4CWE3</accession>
<evidence type="ECO:0000256" key="9">
    <source>
        <dbReference type="ARBA" id="ARBA00022741"/>
    </source>
</evidence>
<gene>
    <name evidence="18" type="ORF">Vretifemale_14933</name>
    <name evidence="19" type="ORF">Vretimale_11486</name>
</gene>
<dbReference type="Pfam" id="PF04055">
    <property type="entry name" value="Radical_SAM"/>
    <property type="match status" value="1"/>
</dbReference>
<dbReference type="Gene3D" id="3.40.50.360">
    <property type="match status" value="1"/>
</dbReference>
<evidence type="ECO:0000259" key="16">
    <source>
        <dbReference type="PROSITE" id="PS50902"/>
    </source>
</evidence>
<dbReference type="InterPro" id="IPR008254">
    <property type="entry name" value="Flavodoxin/NO_synth"/>
</dbReference>
<dbReference type="SFLD" id="SFLDS00029">
    <property type="entry name" value="Radical_SAM"/>
    <property type="match status" value="1"/>
</dbReference>
<dbReference type="SUPFAM" id="SSF52218">
    <property type="entry name" value="Flavoproteins"/>
    <property type="match status" value="1"/>
</dbReference>
<keyword evidence="12" id="KW-0456">Lyase</keyword>
<evidence type="ECO:0000256" key="5">
    <source>
        <dbReference type="ARBA" id="ARBA00022485"/>
    </source>
</evidence>
<keyword evidence="6" id="KW-0949">S-adenosyl-L-methionine</keyword>
<feature type="compositionally biased region" description="Acidic residues" evidence="15">
    <location>
        <begin position="345"/>
        <end position="371"/>
    </location>
</feature>
<evidence type="ECO:0000259" key="17">
    <source>
        <dbReference type="PROSITE" id="PS51918"/>
    </source>
</evidence>
<keyword evidence="20" id="KW-1185">Reference proteome</keyword>
<evidence type="ECO:0000256" key="1">
    <source>
        <dbReference type="ARBA" id="ARBA00001966"/>
    </source>
</evidence>
<dbReference type="PANTHER" id="PTHR13930">
    <property type="entry name" value="S-ADENOSYL-L-METHIONINE-DEPENDENT TRNA 4-DEMETHYLWYOSINE SYNTHASE"/>
    <property type="match status" value="1"/>
</dbReference>
<evidence type="ECO:0000256" key="12">
    <source>
        <dbReference type="ARBA" id="ARBA00023239"/>
    </source>
</evidence>
<evidence type="ECO:0000256" key="10">
    <source>
        <dbReference type="ARBA" id="ARBA00023004"/>
    </source>
</evidence>
<keyword evidence="10" id="KW-0408">Iron</keyword>
<dbReference type="GO" id="GO:0046872">
    <property type="term" value="F:metal ion binding"/>
    <property type="evidence" value="ECO:0007669"/>
    <property type="project" value="UniProtKB-KW"/>
</dbReference>
<feature type="domain" description="Flavodoxin-like" evidence="16">
    <location>
        <begin position="109"/>
        <end position="290"/>
    </location>
</feature>
<dbReference type="EC" id="4.1.3.44" evidence="4"/>
<dbReference type="Proteomes" id="UP000747110">
    <property type="component" value="Unassembled WGS sequence"/>
</dbReference>
<evidence type="ECO:0000256" key="3">
    <source>
        <dbReference type="ARBA" id="ARBA00010115"/>
    </source>
</evidence>
<dbReference type="FunFam" id="3.20.20.70:FF:000196">
    <property type="entry name" value="S-adenosyl-L-methionine-dependent tRNA 4-demethylwyosine synthase"/>
    <property type="match status" value="1"/>
</dbReference>
<evidence type="ECO:0000313" key="19">
    <source>
        <dbReference type="EMBL" id="GIM07335.1"/>
    </source>
</evidence>
<dbReference type="UniPathway" id="UPA00375"/>
<comment type="similarity">
    <text evidence="3">Belongs to the TYW1 family.</text>
</comment>
<dbReference type="SUPFAM" id="SSF102114">
    <property type="entry name" value="Radical SAM enzymes"/>
    <property type="match status" value="1"/>
</dbReference>
<dbReference type="InterPro" id="IPR058240">
    <property type="entry name" value="rSAM_sf"/>
</dbReference>
<dbReference type="InterPro" id="IPR007197">
    <property type="entry name" value="rSAM"/>
</dbReference>
<dbReference type="InterPro" id="IPR013785">
    <property type="entry name" value="Aldolase_TIM"/>
</dbReference>
<dbReference type="Gene3D" id="3.20.20.70">
    <property type="entry name" value="Aldolase class I"/>
    <property type="match status" value="1"/>
</dbReference>
<dbReference type="EMBL" id="BNCP01000036">
    <property type="protein sequence ID" value="GIL86680.1"/>
    <property type="molecule type" value="Genomic_DNA"/>
</dbReference>
<dbReference type="InterPro" id="IPR013917">
    <property type="entry name" value="tRNA_wybutosine-synth"/>
</dbReference>
<feature type="compositionally biased region" description="Low complexity" evidence="15">
    <location>
        <begin position="316"/>
        <end position="339"/>
    </location>
</feature>
<dbReference type="GO" id="GO:0010181">
    <property type="term" value="F:FMN binding"/>
    <property type="evidence" value="ECO:0007669"/>
    <property type="project" value="InterPro"/>
</dbReference>
<evidence type="ECO:0000256" key="11">
    <source>
        <dbReference type="ARBA" id="ARBA00023014"/>
    </source>
</evidence>
<dbReference type="SFLD" id="SFLDF00284">
    <property type="entry name" value="tRNA_wybutosine-synthesizing"/>
    <property type="match status" value="1"/>
</dbReference>
<organism evidence="18 20">
    <name type="scientific">Volvox reticuliferus</name>
    <dbReference type="NCBI Taxonomy" id="1737510"/>
    <lineage>
        <taxon>Eukaryota</taxon>
        <taxon>Viridiplantae</taxon>
        <taxon>Chlorophyta</taxon>
        <taxon>core chlorophytes</taxon>
        <taxon>Chlorophyceae</taxon>
        <taxon>CS clade</taxon>
        <taxon>Chlamydomonadales</taxon>
        <taxon>Volvocaceae</taxon>
        <taxon>Volvox</taxon>
    </lineage>
</organism>
<comment type="caution">
    <text evidence="18">The sequence shown here is derived from an EMBL/GenBank/DDBJ whole genome shotgun (WGS) entry which is preliminary data.</text>
</comment>
<dbReference type="Pfam" id="PF00258">
    <property type="entry name" value="Flavodoxin_1"/>
    <property type="match status" value="1"/>
</dbReference>
<dbReference type="Proteomes" id="UP000722791">
    <property type="component" value="Unassembled WGS sequence"/>
</dbReference>
<feature type="compositionally biased region" description="Low complexity" evidence="15">
    <location>
        <begin position="383"/>
        <end position="403"/>
    </location>
</feature>
<dbReference type="OrthoDB" id="271553at2759"/>